<dbReference type="GO" id="GO:0016787">
    <property type="term" value="F:hydrolase activity"/>
    <property type="evidence" value="ECO:0007669"/>
    <property type="project" value="UniProtKB-KW"/>
</dbReference>
<keyword evidence="6" id="KW-0067">ATP-binding</keyword>
<accession>A0A7J7JVX8</accession>
<organism evidence="8 9">
    <name type="scientific">Bugula neritina</name>
    <name type="common">Brown bryozoan</name>
    <name type="synonym">Sertularia neritina</name>
    <dbReference type="NCBI Taxonomy" id="10212"/>
    <lineage>
        <taxon>Eukaryota</taxon>
        <taxon>Metazoa</taxon>
        <taxon>Spiralia</taxon>
        <taxon>Lophotrochozoa</taxon>
        <taxon>Bryozoa</taxon>
        <taxon>Gymnolaemata</taxon>
        <taxon>Cheilostomatida</taxon>
        <taxon>Flustrina</taxon>
        <taxon>Buguloidea</taxon>
        <taxon>Bugulidae</taxon>
        <taxon>Bugula</taxon>
    </lineage>
</organism>
<dbReference type="EMBL" id="VXIV02001689">
    <property type="protein sequence ID" value="KAF6030569.1"/>
    <property type="molecule type" value="Genomic_DNA"/>
</dbReference>
<evidence type="ECO:0000313" key="9">
    <source>
        <dbReference type="Proteomes" id="UP000593567"/>
    </source>
</evidence>
<evidence type="ECO:0000256" key="7">
    <source>
        <dbReference type="ARBA" id="ARBA00047984"/>
    </source>
</evidence>
<dbReference type="GO" id="GO:0005524">
    <property type="term" value="F:ATP binding"/>
    <property type="evidence" value="ECO:0007669"/>
    <property type="project" value="UniProtKB-KW"/>
</dbReference>
<keyword evidence="2" id="KW-0677">Repeat</keyword>
<name>A0A7J7JVX8_BUGNE</name>
<reference evidence="8" key="1">
    <citation type="submission" date="2020-06" db="EMBL/GenBank/DDBJ databases">
        <title>Draft genome of Bugula neritina, a colonial animal packing powerful symbionts and potential medicines.</title>
        <authorList>
            <person name="Rayko M."/>
        </authorList>
    </citation>
    <scope>NUCLEOTIDE SEQUENCE [LARGE SCALE GENOMIC DNA]</scope>
    <source>
        <strain evidence="8">Kwan_BN1</strain>
    </source>
</reference>
<protein>
    <recommendedName>
        <fullName evidence="1">RNA helicase</fullName>
        <ecNumber evidence="1">3.6.4.13</ecNumber>
    </recommendedName>
</protein>
<dbReference type="PANTHER" id="PTHR22655:SF2">
    <property type="entry name" value="ATP-DEPENDENT RNA HELICASE TDRD12-RELATED"/>
    <property type="match status" value="1"/>
</dbReference>
<proteinExistence type="predicted"/>
<dbReference type="Proteomes" id="UP000593567">
    <property type="component" value="Unassembled WGS sequence"/>
</dbReference>
<evidence type="ECO:0000256" key="6">
    <source>
        <dbReference type="ARBA" id="ARBA00022840"/>
    </source>
</evidence>
<gene>
    <name evidence="8" type="ORF">EB796_011106</name>
</gene>
<dbReference type="GO" id="GO:0042078">
    <property type="term" value="P:germ-line stem cell division"/>
    <property type="evidence" value="ECO:0007669"/>
    <property type="project" value="TreeGrafter"/>
</dbReference>
<dbReference type="AlphaFoldDB" id="A0A7J7JVX8"/>
<evidence type="ECO:0000256" key="3">
    <source>
        <dbReference type="ARBA" id="ARBA00022741"/>
    </source>
</evidence>
<evidence type="ECO:0000256" key="2">
    <source>
        <dbReference type="ARBA" id="ARBA00022737"/>
    </source>
</evidence>
<comment type="catalytic activity">
    <reaction evidence="7">
        <text>ATP + H2O = ADP + phosphate + H(+)</text>
        <dbReference type="Rhea" id="RHEA:13065"/>
        <dbReference type="ChEBI" id="CHEBI:15377"/>
        <dbReference type="ChEBI" id="CHEBI:15378"/>
        <dbReference type="ChEBI" id="CHEBI:30616"/>
        <dbReference type="ChEBI" id="CHEBI:43474"/>
        <dbReference type="ChEBI" id="CHEBI:456216"/>
        <dbReference type="EC" id="3.6.4.13"/>
    </reaction>
</comment>
<keyword evidence="5" id="KW-0347">Helicase</keyword>
<sequence>MLRETCDFKVVYVKDAITYYARLIRHRGVDGVLHQVPSNKFNLDLSLQTYFSQAYAKIPIDPATIEPDRLCVYGKAGVYCRARVVHVLSNSSSLFPSTARVHLLDECAFLILESFPPELVEIVACKLKPMDHDIEWSSEVTTYISQLLLNEIVCGKIRLCLGNTLWCDPIVKREYLKESKIWVSLWYVNLKLLGDVSVGNLATENPKHIELLRDACKGKVVLPAAPSKTDKVSKQNQLIPDSAETIAAADAVAAETRQLDEFESCHIYFSNVEDPSEMFIIRTDQYDRIG</sequence>
<dbReference type="PANTHER" id="PTHR22655">
    <property type="entry name" value="ATP-DEPENDENT RNA HELICASE TDRD12-RELATED"/>
    <property type="match status" value="1"/>
</dbReference>
<evidence type="ECO:0000256" key="5">
    <source>
        <dbReference type="ARBA" id="ARBA00022806"/>
    </source>
</evidence>
<evidence type="ECO:0000313" key="8">
    <source>
        <dbReference type="EMBL" id="KAF6030569.1"/>
    </source>
</evidence>
<dbReference type="GO" id="GO:0003724">
    <property type="term" value="F:RNA helicase activity"/>
    <property type="evidence" value="ECO:0007669"/>
    <property type="project" value="UniProtKB-EC"/>
</dbReference>
<keyword evidence="9" id="KW-1185">Reference proteome</keyword>
<evidence type="ECO:0000256" key="1">
    <source>
        <dbReference type="ARBA" id="ARBA00012552"/>
    </source>
</evidence>
<evidence type="ECO:0000256" key="4">
    <source>
        <dbReference type="ARBA" id="ARBA00022801"/>
    </source>
</evidence>
<comment type="caution">
    <text evidence="8">The sequence shown here is derived from an EMBL/GenBank/DDBJ whole genome shotgun (WGS) entry which is preliminary data.</text>
</comment>
<keyword evidence="3" id="KW-0547">Nucleotide-binding</keyword>
<keyword evidence="4" id="KW-0378">Hydrolase</keyword>
<dbReference type="EC" id="3.6.4.13" evidence="1"/>
<dbReference type="OrthoDB" id="249932at2759"/>